<dbReference type="KEGG" id="bgok:Pr1d_46310"/>
<dbReference type="Proteomes" id="UP000323917">
    <property type="component" value="Chromosome"/>
</dbReference>
<accession>A0A5B9QI79</accession>
<protein>
    <submittedName>
        <fullName evidence="1">Uncharacterized protein</fullName>
    </submittedName>
</protein>
<dbReference type="AlphaFoldDB" id="A0A5B9QI79"/>
<evidence type="ECO:0000313" key="2">
    <source>
        <dbReference type="Proteomes" id="UP000323917"/>
    </source>
</evidence>
<organism evidence="1 2">
    <name type="scientific">Bythopirellula goksoeyrii</name>
    <dbReference type="NCBI Taxonomy" id="1400387"/>
    <lineage>
        <taxon>Bacteria</taxon>
        <taxon>Pseudomonadati</taxon>
        <taxon>Planctomycetota</taxon>
        <taxon>Planctomycetia</taxon>
        <taxon>Pirellulales</taxon>
        <taxon>Lacipirellulaceae</taxon>
        <taxon>Bythopirellula</taxon>
    </lineage>
</organism>
<proteinExistence type="predicted"/>
<name>A0A5B9QI79_9BACT</name>
<sequence length="275" mass="30483">MLAGRGSALREGHCLGKIRGRKLGARNTSLVNQVQSCWRKRPGIAIPGLCCALGFLLIGGCHHFDPAPVTPMAPVSATAQPTFVAPGGNSLFQSPQVVQQPGGPPVTQGVLVPVTNEDYAWEQIVDVVDDYFRVDQENRVQLVGNVLTEGRIDTFPQVGSTILEPQRFDSVGRYNLFESTFQSIRRRAEIRVIPQQGGWFVEAIVQKEIEDLPRPENSTAGAASFRTDIPLQSNLREQTSRTRLSNYWIPLGRDCEVELQMLEEIQERLTNPPTH</sequence>
<keyword evidence="2" id="KW-1185">Reference proteome</keyword>
<reference evidence="1 2" key="1">
    <citation type="submission" date="2019-08" db="EMBL/GenBank/DDBJ databases">
        <title>Deep-cultivation of Planctomycetes and their phenomic and genomic characterization uncovers novel biology.</title>
        <authorList>
            <person name="Wiegand S."/>
            <person name="Jogler M."/>
            <person name="Boedeker C."/>
            <person name="Pinto D."/>
            <person name="Vollmers J."/>
            <person name="Rivas-Marin E."/>
            <person name="Kohn T."/>
            <person name="Peeters S.H."/>
            <person name="Heuer A."/>
            <person name="Rast P."/>
            <person name="Oberbeckmann S."/>
            <person name="Bunk B."/>
            <person name="Jeske O."/>
            <person name="Meyerdierks A."/>
            <person name="Storesund J.E."/>
            <person name="Kallscheuer N."/>
            <person name="Luecker S."/>
            <person name="Lage O.M."/>
            <person name="Pohl T."/>
            <person name="Merkel B.J."/>
            <person name="Hornburger P."/>
            <person name="Mueller R.-W."/>
            <person name="Bruemmer F."/>
            <person name="Labrenz M."/>
            <person name="Spormann A.M."/>
            <person name="Op den Camp H."/>
            <person name="Overmann J."/>
            <person name="Amann R."/>
            <person name="Jetten M.S.M."/>
            <person name="Mascher T."/>
            <person name="Medema M.H."/>
            <person name="Devos D.P."/>
            <person name="Kaster A.-K."/>
            <person name="Ovreas L."/>
            <person name="Rohde M."/>
            <person name="Galperin M.Y."/>
            <person name="Jogler C."/>
        </authorList>
    </citation>
    <scope>NUCLEOTIDE SEQUENCE [LARGE SCALE GENOMIC DNA]</scope>
    <source>
        <strain evidence="1 2">Pr1d</strain>
    </source>
</reference>
<dbReference type="EMBL" id="CP042913">
    <property type="protein sequence ID" value="QEG37290.1"/>
    <property type="molecule type" value="Genomic_DNA"/>
</dbReference>
<gene>
    <name evidence="1" type="ORF">Pr1d_46310</name>
</gene>
<evidence type="ECO:0000313" key="1">
    <source>
        <dbReference type="EMBL" id="QEG37290.1"/>
    </source>
</evidence>